<dbReference type="PROSITE" id="PS51257">
    <property type="entry name" value="PROKAR_LIPOPROTEIN"/>
    <property type="match status" value="1"/>
</dbReference>
<evidence type="ECO:0000313" key="2">
    <source>
        <dbReference type="EMBL" id="KOX92236.1"/>
    </source>
</evidence>
<dbReference type="PATRIC" id="fig|1705562.3.peg.3127"/>
<feature type="region of interest" description="Disordered" evidence="1">
    <location>
        <begin position="252"/>
        <end position="275"/>
    </location>
</feature>
<sequence length="275" mass="29335">MYRRRVLALCGLAITGAGCQGETADTETVTPVPSPAASESDTGPPPAVTITHSVVMPGVVVPGTDSITVQSADGQYLVLTATVEGSGVDRAAFSLRFDGSTYSPETFRNGLYRDGEWGRQFTEAGGPLVFDLPETGTASDAQLSWPGGEWTPPEPVKNRLEAPLPSFDVTFTGPERVTEPAMPTLEITVTNTGDTPGRYVLALNRTGPRIAYTPVGRFDGKLAPGETERITRDGKSPYVDETGPREVTYHLRASEDHNDATHRVKPVDAETATES</sequence>
<evidence type="ECO:0000256" key="1">
    <source>
        <dbReference type="SAM" id="MobiDB-lite"/>
    </source>
</evidence>
<comment type="caution">
    <text evidence="2">The sequence shown here is derived from an EMBL/GenBank/DDBJ whole genome shotgun (WGS) entry which is preliminary data.</text>
</comment>
<organism evidence="2 3">
    <name type="scientific">Haloarcula rubripromontorii</name>
    <dbReference type="NCBI Taxonomy" id="1705562"/>
    <lineage>
        <taxon>Archaea</taxon>
        <taxon>Methanobacteriati</taxon>
        <taxon>Methanobacteriota</taxon>
        <taxon>Stenosarchaea group</taxon>
        <taxon>Halobacteria</taxon>
        <taxon>Halobacteriales</taxon>
        <taxon>Haloarculaceae</taxon>
        <taxon>Haloarcula</taxon>
    </lineage>
</organism>
<dbReference type="EMBL" id="LIUF01000004">
    <property type="protein sequence ID" value="KOX92236.1"/>
    <property type="molecule type" value="Genomic_DNA"/>
</dbReference>
<proteinExistence type="predicted"/>
<dbReference type="Proteomes" id="UP000037729">
    <property type="component" value="Unassembled WGS sequence"/>
</dbReference>
<feature type="region of interest" description="Disordered" evidence="1">
    <location>
        <begin position="23"/>
        <end position="47"/>
    </location>
</feature>
<feature type="compositionally biased region" description="Basic and acidic residues" evidence="1">
    <location>
        <begin position="252"/>
        <end position="268"/>
    </location>
</feature>
<dbReference type="OrthoDB" id="270566at2157"/>
<feature type="compositionally biased region" description="Polar residues" evidence="1">
    <location>
        <begin position="26"/>
        <end position="41"/>
    </location>
</feature>
<dbReference type="RefSeq" id="WP_053968446.1">
    <property type="nucleotide sequence ID" value="NZ_LIUF01000004.1"/>
</dbReference>
<protein>
    <submittedName>
        <fullName evidence="2">Uncharacterized protein</fullName>
    </submittedName>
</protein>
<accession>A0A0N0BNA6</accession>
<dbReference type="AlphaFoldDB" id="A0A0N0BNA6"/>
<evidence type="ECO:0000313" key="3">
    <source>
        <dbReference type="Proteomes" id="UP000037729"/>
    </source>
</evidence>
<reference evidence="2 3" key="1">
    <citation type="submission" date="2015-08" db="EMBL/GenBank/DDBJ databases">
        <title>Genomes of Isolates from Cabo Rojo, PR.</title>
        <authorList>
            <person name="Sanchez-Nieves R.L."/>
            <person name="Montalvo-Rodriguez R."/>
        </authorList>
    </citation>
    <scope>NUCLEOTIDE SEQUENCE [LARGE SCALE GENOMIC DNA]</scope>
    <source>
        <strain evidence="2 3">SL3</strain>
    </source>
</reference>
<keyword evidence="3" id="KW-1185">Reference proteome</keyword>
<gene>
    <name evidence="2" type="ORF">AMS69_12725</name>
</gene>
<name>A0A0N0BNA6_9EURY</name>